<proteinExistence type="predicted"/>
<dbReference type="AlphaFoldDB" id="A0AAX6HMC8"/>
<reference evidence="2" key="1">
    <citation type="journal article" date="2023" name="GigaByte">
        <title>Genome assembly of the bearded iris, Iris pallida Lam.</title>
        <authorList>
            <person name="Bruccoleri R.E."/>
            <person name="Oakeley E.J."/>
            <person name="Faust A.M.E."/>
            <person name="Altorfer M."/>
            <person name="Dessus-Babus S."/>
            <person name="Burckhardt D."/>
            <person name="Oertli M."/>
            <person name="Naumann U."/>
            <person name="Petersen F."/>
            <person name="Wong J."/>
        </authorList>
    </citation>
    <scope>NUCLEOTIDE SEQUENCE</scope>
    <source>
        <strain evidence="2">GSM-AAB239-AS_SAM_17_03QT</strain>
    </source>
</reference>
<comment type="caution">
    <text evidence="2">The sequence shown here is derived from an EMBL/GenBank/DDBJ whole genome shotgun (WGS) entry which is preliminary data.</text>
</comment>
<name>A0AAX6HMC8_IRIPA</name>
<evidence type="ECO:0000256" key="1">
    <source>
        <dbReference type="SAM" id="MobiDB-lite"/>
    </source>
</evidence>
<protein>
    <submittedName>
        <fullName evidence="2">Uncharacterized protein</fullName>
    </submittedName>
</protein>
<sequence>MELGRRYSPWEPIGRGRRGGVDDRGAGLEMRRMAATGHDAEGDEEVSVLTPGRCSLVHRRVRRTSEGGRNVVLA</sequence>
<feature type="region of interest" description="Disordered" evidence="1">
    <location>
        <begin position="1"/>
        <end position="27"/>
    </location>
</feature>
<evidence type="ECO:0000313" key="2">
    <source>
        <dbReference type="EMBL" id="KAJ6841495.1"/>
    </source>
</evidence>
<organism evidence="2 3">
    <name type="scientific">Iris pallida</name>
    <name type="common">Sweet iris</name>
    <dbReference type="NCBI Taxonomy" id="29817"/>
    <lineage>
        <taxon>Eukaryota</taxon>
        <taxon>Viridiplantae</taxon>
        <taxon>Streptophyta</taxon>
        <taxon>Embryophyta</taxon>
        <taxon>Tracheophyta</taxon>
        <taxon>Spermatophyta</taxon>
        <taxon>Magnoliopsida</taxon>
        <taxon>Liliopsida</taxon>
        <taxon>Asparagales</taxon>
        <taxon>Iridaceae</taxon>
        <taxon>Iridoideae</taxon>
        <taxon>Irideae</taxon>
        <taxon>Iris</taxon>
    </lineage>
</organism>
<accession>A0AAX6HMC8</accession>
<reference evidence="2" key="2">
    <citation type="submission" date="2023-04" db="EMBL/GenBank/DDBJ databases">
        <authorList>
            <person name="Bruccoleri R.E."/>
            <person name="Oakeley E.J."/>
            <person name="Faust A.-M."/>
            <person name="Dessus-Babus S."/>
            <person name="Altorfer M."/>
            <person name="Burckhardt D."/>
            <person name="Oertli M."/>
            <person name="Naumann U."/>
            <person name="Petersen F."/>
            <person name="Wong J."/>
        </authorList>
    </citation>
    <scope>NUCLEOTIDE SEQUENCE</scope>
    <source>
        <strain evidence="2">GSM-AAB239-AS_SAM_17_03QT</strain>
        <tissue evidence="2">Leaf</tissue>
    </source>
</reference>
<dbReference type="Proteomes" id="UP001140949">
    <property type="component" value="Unassembled WGS sequence"/>
</dbReference>
<gene>
    <name evidence="2" type="ORF">M6B38_306410</name>
</gene>
<evidence type="ECO:0000313" key="3">
    <source>
        <dbReference type="Proteomes" id="UP001140949"/>
    </source>
</evidence>
<keyword evidence="3" id="KW-1185">Reference proteome</keyword>
<dbReference type="EMBL" id="JANAVB010008599">
    <property type="protein sequence ID" value="KAJ6841495.1"/>
    <property type="molecule type" value="Genomic_DNA"/>
</dbReference>